<evidence type="ECO:0000256" key="2">
    <source>
        <dbReference type="ARBA" id="ARBA00022737"/>
    </source>
</evidence>
<dbReference type="PANTHER" id="PTHR24027">
    <property type="entry name" value="CADHERIN-23"/>
    <property type="match status" value="1"/>
</dbReference>
<evidence type="ECO:0000313" key="8">
    <source>
        <dbReference type="Proteomes" id="UP001176940"/>
    </source>
</evidence>
<dbReference type="CDD" id="cd11304">
    <property type="entry name" value="Cadherin_repeat"/>
    <property type="match status" value="2"/>
</dbReference>
<keyword evidence="2" id="KW-0677">Repeat</keyword>
<evidence type="ECO:0000256" key="3">
    <source>
        <dbReference type="ARBA" id="ARBA00022837"/>
    </source>
</evidence>
<dbReference type="EMBL" id="CAUEEQ010078468">
    <property type="protein sequence ID" value="CAJ0967641.1"/>
    <property type="molecule type" value="Genomic_DNA"/>
</dbReference>
<dbReference type="InterPro" id="IPR020894">
    <property type="entry name" value="Cadherin_CS"/>
</dbReference>
<evidence type="ECO:0000256" key="4">
    <source>
        <dbReference type="ARBA" id="ARBA00023136"/>
    </source>
</evidence>
<gene>
    <name evidence="7" type="ORF">RIMI_LOCUS22361538</name>
</gene>
<keyword evidence="8" id="KW-1185">Reference proteome</keyword>
<reference evidence="7" key="1">
    <citation type="submission" date="2023-07" db="EMBL/GenBank/DDBJ databases">
        <authorList>
            <person name="Stuckert A."/>
        </authorList>
    </citation>
    <scope>NUCLEOTIDE SEQUENCE</scope>
</reference>
<feature type="domain" description="Cadherin" evidence="6">
    <location>
        <begin position="95"/>
        <end position="150"/>
    </location>
</feature>
<keyword evidence="3 5" id="KW-0106">Calcium</keyword>
<dbReference type="Proteomes" id="UP001176940">
    <property type="component" value="Unassembled WGS sequence"/>
</dbReference>
<dbReference type="InterPro" id="IPR039808">
    <property type="entry name" value="Cadherin"/>
</dbReference>
<dbReference type="InterPro" id="IPR002126">
    <property type="entry name" value="Cadherin-like_dom"/>
</dbReference>
<protein>
    <recommendedName>
        <fullName evidence="6">Cadherin domain-containing protein</fullName>
    </recommendedName>
</protein>
<accession>A0ABN9MLN9</accession>
<evidence type="ECO:0000259" key="6">
    <source>
        <dbReference type="PROSITE" id="PS50268"/>
    </source>
</evidence>
<evidence type="ECO:0000313" key="7">
    <source>
        <dbReference type="EMBL" id="CAJ0967641.1"/>
    </source>
</evidence>
<dbReference type="InterPro" id="IPR015919">
    <property type="entry name" value="Cadherin-like_sf"/>
</dbReference>
<name>A0ABN9MLN9_9NEOB</name>
<evidence type="ECO:0000256" key="5">
    <source>
        <dbReference type="PROSITE-ProRule" id="PRU00043"/>
    </source>
</evidence>
<dbReference type="PRINTS" id="PR00205">
    <property type="entry name" value="CADHERIN"/>
</dbReference>
<feature type="domain" description="Cadherin" evidence="6">
    <location>
        <begin position="14"/>
        <end position="94"/>
    </location>
</feature>
<dbReference type="PROSITE" id="PS50268">
    <property type="entry name" value="CADHERIN_2"/>
    <property type="match status" value="2"/>
</dbReference>
<dbReference type="PANTHER" id="PTHR24027:SF272">
    <property type="entry name" value="CADHERIN-24"/>
    <property type="match status" value="1"/>
</dbReference>
<dbReference type="SUPFAM" id="SSF49313">
    <property type="entry name" value="Cadherin-like"/>
    <property type="match status" value="2"/>
</dbReference>
<sequence length="159" mass="17860">MTEYDDKEHIKLHTDADRGEGRAKYLLTGEGAGSVFVIDEKTGNIHVTKSLDREEKEEYVLLAQAVDKLTLRPLEPPSQFIIKVQDINDNPPVFLHPPYRASVPEMSNVGTSVIQVTATDADDPTYGNSARLVYTVLEGQPYFSVDPQTGQNYFERKFI</sequence>
<evidence type="ECO:0000256" key="1">
    <source>
        <dbReference type="ARBA" id="ARBA00004370"/>
    </source>
</evidence>
<comment type="caution">
    <text evidence="7">The sequence shown here is derived from an EMBL/GenBank/DDBJ whole genome shotgun (WGS) entry which is preliminary data.</text>
</comment>
<proteinExistence type="predicted"/>
<dbReference type="Pfam" id="PF00028">
    <property type="entry name" value="Cadherin"/>
    <property type="match status" value="2"/>
</dbReference>
<dbReference type="Gene3D" id="2.60.40.60">
    <property type="entry name" value="Cadherins"/>
    <property type="match status" value="2"/>
</dbReference>
<dbReference type="PROSITE" id="PS00232">
    <property type="entry name" value="CADHERIN_1"/>
    <property type="match status" value="1"/>
</dbReference>
<keyword evidence="4" id="KW-0472">Membrane</keyword>
<organism evidence="7 8">
    <name type="scientific">Ranitomeya imitator</name>
    <name type="common">mimic poison frog</name>
    <dbReference type="NCBI Taxonomy" id="111125"/>
    <lineage>
        <taxon>Eukaryota</taxon>
        <taxon>Metazoa</taxon>
        <taxon>Chordata</taxon>
        <taxon>Craniata</taxon>
        <taxon>Vertebrata</taxon>
        <taxon>Euteleostomi</taxon>
        <taxon>Amphibia</taxon>
        <taxon>Batrachia</taxon>
        <taxon>Anura</taxon>
        <taxon>Neobatrachia</taxon>
        <taxon>Hyloidea</taxon>
        <taxon>Dendrobatidae</taxon>
        <taxon>Dendrobatinae</taxon>
        <taxon>Ranitomeya</taxon>
    </lineage>
</organism>
<dbReference type="SMART" id="SM00112">
    <property type="entry name" value="CA"/>
    <property type="match status" value="1"/>
</dbReference>
<comment type="subcellular location">
    <subcellularLocation>
        <location evidence="1">Membrane</location>
    </subcellularLocation>
</comment>